<evidence type="ECO:0000313" key="3">
    <source>
        <dbReference type="Proteomes" id="UP000789405"/>
    </source>
</evidence>
<feature type="region of interest" description="Disordered" evidence="1">
    <location>
        <begin position="1"/>
        <end position="45"/>
    </location>
</feature>
<sequence length="171" mass="19601">SNCKTLQKRKEKENETVHQREARLARDRENKRKKKHDESNVATSSTTANISVVNANITNVVVESNNVPATNFESTSATTINEDECKRLKKFRSKMNKLKHVHCPTCNEYFLSIVLVNGKCHRCHTEKTELKKLSQLQTDEDSSNEDSNDGIYNVRIPPLITLLSMYRPKIL</sequence>
<protein>
    <submittedName>
        <fullName evidence="2">14485_t:CDS:1</fullName>
    </submittedName>
</protein>
<evidence type="ECO:0000313" key="2">
    <source>
        <dbReference type="EMBL" id="CAG8554629.1"/>
    </source>
</evidence>
<accession>A0A9N9B885</accession>
<feature type="compositionally biased region" description="Basic and acidic residues" evidence="1">
    <location>
        <begin position="8"/>
        <end position="30"/>
    </location>
</feature>
<feature type="non-terminal residue" evidence="2">
    <location>
        <position position="171"/>
    </location>
</feature>
<dbReference type="AlphaFoldDB" id="A0A9N9B885"/>
<name>A0A9N9B885_9GLOM</name>
<gene>
    <name evidence="2" type="ORF">DERYTH_LOCUS5438</name>
</gene>
<organism evidence="2 3">
    <name type="scientific">Dentiscutata erythropus</name>
    <dbReference type="NCBI Taxonomy" id="1348616"/>
    <lineage>
        <taxon>Eukaryota</taxon>
        <taxon>Fungi</taxon>
        <taxon>Fungi incertae sedis</taxon>
        <taxon>Mucoromycota</taxon>
        <taxon>Glomeromycotina</taxon>
        <taxon>Glomeromycetes</taxon>
        <taxon>Diversisporales</taxon>
        <taxon>Gigasporaceae</taxon>
        <taxon>Dentiscutata</taxon>
    </lineage>
</organism>
<dbReference type="OrthoDB" id="2448733at2759"/>
<reference evidence="2" key="1">
    <citation type="submission" date="2021-06" db="EMBL/GenBank/DDBJ databases">
        <authorList>
            <person name="Kallberg Y."/>
            <person name="Tangrot J."/>
            <person name="Rosling A."/>
        </authorList>
    </citation>
    <scope>NUCLEOTIDE SEQUENCE</scope>
    <source>
        <strain evidence="2">MA453B</strain>
    </source>
</reference>
<dbReference type="Proteomes" id="UP000789405">
    <property type="component" value="Unassembled WGS sequence"/>
</dbReference>
<evidence type="ECO:0000256" key="1">
    <source>
        <dbReference type="SAM" id="MobiDB-lite"/>
    </source>
</evidence>
<dbReference type="EMBL" id="CAJVPY010002272">
    <property type="protein sequence ID" value="CAG8554629.1"/>
    <property type="molecule type" value="Genomic_DNA"/>
</dbReference>
<keyword evidence="3" id="KW-1185">Reference proteome</keyword>
<comment type="caution">
    <text evidence="2">The sequence shown here is derived from an EMBL/GenBank/DDBJ whole genome shotgun (WGS) entry which is preliminary data.</text>
</comment>
<proteinExistence type="predicted"/>